<sequence length="359" mass="38130">MAASNALLLELPAVLSQGSPDTRGEILRRLTDLFLAQASAFGEEHVALFDTVMEQIVGTVERHSLIRLGLQLAPLVNAPVKTIMLLGQSDDIAVAGPVLERSKRISDEVLVGIAGTKTQAHLAAIAVRLVLSEAVTDAVVQRSDLDVTRKITANFGARFSETGFRTIAGRAHLDESLALLVAGRSDVPSEVFRDLVRNATDEVRRGLARCDVPGVRTRLDQAVAAIGTQLLHARRKAEAPGATAASPAPDKLKALCEKARAGKRGDVIDELAVIAEVPVVAIKNLIKQGSEDGLLILCKVAGLAWPDAKAVLLATTGSAGDPRTAFGTYSGLTAETAQRVVRFVRLRKSATPAEIRRLM</sequence>
<protein>
    <recommendedName>
        <fullName evidence="3">DUF2336 domain-containing protein</fullName>
    </recommendedName>
</protein>
<dbReference type="Proteomes" id="UP000249130">
    <property type="component" value="Unassembled WGS sequence"/>
</dbReference>
<evidence type="ECO:0008006" key="3">
    <source>
        <dbReference type="Google" id="ProtNLM"/>
    </source>
</evidence>
<evidence type="ECO:0000313" key="2">
    <source>
        <dbReference type="Proteomes" id="UP000249130"/>
    </source>
</evidence>
<keyword evidence="2" id="KW-1185">Reference proteome</keyword>
<dbReference type="RefSeq" id="WP_111421920.1">
    <property type="nucleotide sequence ID" value="NZ_NPEX01000297.1"/>
</dbReference>
<organism evidence="1 2">
    <name type="scientific">Rhodoplanes roseus</name>
    <dbReference type="NCBI Taxonomy" id="29409"/>
    <lineage>
        <taxon>Bacteria</taxon>
        <taxon>Pseudomonadati</taxon>
        <taxon>Pseudomonadota</taxon>
        <taxon>Alphaproteobacteria</taxon>
        <taxon>Hyphomicrobiales</taxon>
        <taxon>Nitrobacteraceae</taxon>
        <taxon>Rhodoplanes</taxon>
    </lineage>
</organism>
<dbReference type="Pfam" id="PF10098">
    <property type="entry name" value="DUF2336"/>
    <property type="match status" value="1"/>
</dbReference>
<comment type="caution">
    <text evidence="1">The sequence shown here is derived from an EMBL/GenBank/DDBJ whole genome shotgun (WGS) entry which is preliminary data.</text>
</comment>
<name>A0A327KMX6_9BRAD</name>
<evidence type="ECO:0000313" key="1">
    <source>
        <dbReference type="EMBL" id="RAI39326.1"/>
    </source>
</evidence>
<gene>
    <name evidence="1" type="ORF">CH341_26100</name>
</gene>
<reference evidence="1 2" key="1">
    <citation type="submission" date="2017-07" db="EMBL/GenBank/DDBJ databases">
        <title>Draft Genome Sequences of Select Purple Nonsulfur Bacteria.</title>
        <authorList>
            <person name="Lasarre B."/>
            <person name="Mckinlay J.B."/>
        </authorList>
    </citation>
    <scope>NUCLEOTIDE SEQUENCE [LARGE SCALE GENOMIC DNA]</scope>
    <source>
        <strain evidence="1 2">DSM 5909</strain>
    </source>
</reference>
<dbReference type="AlphaFoldDB" id="A0A327KMX6"/>
<dbReference type="InterPro" id="IPR019285">
    <property type="entry name" value="DUF2336"/>
</dbReference>
<dbReference type="EMBL" id="NPEX01000297">
    <property type="protein sequence ID" value="RAI39326.1"/>
    <property type="molecule type" value="Genomic_DNA"/>
</dbReference>
<accession>A0A327KMX6</accession>
<dbReference type="OrthoDB" id="7888976at2"/>
<proteinExistence type="predicted"/>